<feature type="transmembrane region" description="Helical" evidence="7">
    <location>
        <begin position="184"/>
        <end position="206"/>
    </location>
</feature>
<evidence type="ECO:0000256" key="3">
    <source>
        <dbReference type="ARBA" id="ARBA00022475"/>
    </source>
</evidence>
<sequence length="289" mass="32528">MKVKGLRKKIKIFDKVNYLFFMVIGLVMVYPLWHQLMLSISDNFKAKSGGFFFVPRGFDLSGYEVIMSSRYIWVAFRNSLLITVVGVVIALFVNCGLAYMLSKSEIKGTKIITFLVLFTFIFNGGMIPTYVVVKQVGLINSLWALILPITFAPYNIIIIRSFFKNLPISLEESAFLDGANYAQIYFKIVLPLSKPVIATIAIWTAVNLWNNYMNGLLYIHEKSKYILPLLVRDIVIGASDMANVEVMQTVNADVINAATIVIATVPILIVYPFLQKYFTKGIMLGSVKG</sequence>
<dbReference type="PANTHER" id="PTHR43744:SF9">
    <property type="entry name" value="POLYGALACTURONAN_RHAMNOGALACTURONAN TRANSPORT SYSTEM PERMEASE PROTEIN YTCP"/>
    <property type="match status" value="1"/>
</dbReference>
<keyword evidence="3" id="KW-1003">Cell membrane</keyword>
<dbReference type="GO" id="GO:0005886">
    <property type="term" value="C:plasma membrane"/>
    <property type="evidence" value="ECO:0007669"/>
    <property type="project" value="UniProtKB-SubCell"/>
</dbReference>
<organism evidence="9 10">
    <name type="scientific">Vallitalea pronyensis</name>
    <dbReference type="NCBI Taxonomy" id="1348613"/>
    <lineage>
        <taxon>Bacteria</taxon>
        <taxon>Bacillati</taxon>
        <taxon>Bacillota</taxon>
        <taxon>Clostridia</taxon>
        <taxon>Lachnospirales</taxon>
        <taxon>Vallitaleaceae</taxon>
        <taxon>Vallitalea</taxon>
    </lineage>
</organism>
<dbReference type="RefSeq" id="WP_212696039.1">
    <property type="nucleotide sequence ID" value="NZ_CP058649.1"/>
</dbReference>
<keyword evidence="5 7" id="KW-1133">Transmembrane helix</keyword>
<dbReference type="SUPFAM" id="SSF161098">
    <property type="entry name" value="MetI-like"/>
    <property type="match status" value="1"/>
</dbReference>
<dbReference type="PROSITE" id="PS50928">
    <property type="entry name" value="ABC_TM1"/>
    <property type="match status" value="1"/>
</dbReference>
<feature type="transmembrane region" description="Helical" evidence="7">
    <location>
        <begin position="111"/>
        <end position="131"/>
    </location>
</feature>
<keyword evidence="10" id="KW-1185">Reference proteome</keyword>
<protein>
    <submittedName>
        <fullName evidence="9">Carbohydrate ABC transporter permease</fullName>
    </submittedName>
</protein>
<keyword evidence="6 7" id="KW-0472">Membrane</keyword>
<feature type="transmembrane region" description="Helical" evidence="7">
    <location>
        <begin position="12"/>
        <end position="33"/>
    </location>
</feature>
<keyword evidence="2 7" id="KW-0813">Transport</keyword>
<evidence type="ECO:0000313" key="9">
    <source>
        <dbReference type="EMBL" id="QUI25338.1"/>
    </source>
</evidence>
<evidence type="ECO:0000256" key="7">
    <source>
        <dbReference type="RuleBase" id="RU363032"/>
    </source>
</evidence>
<evidence type="ECO:0000256" key="1">
    <source>
        <dbReference type="ARBA" id="ARBA00004651"/>
    </source>
</evidence>
<dbReference type="KEGG" id="vpy:HZI73_24890"/>
<keyword evidence="4 7" id="KW-0812">Transmembrane</keyword>
<evidence type="ECO:0000256" key="5">
    <source>
        <dbReference type="ARBA" id="ARBA00022989"/>
    </source>
</evidence>
<evidence type="ECO:0000256" key="4">
    <source>
        <dbReference type="ARBA" id="ARBA00022692"/>
    </source>
</evidence>
<name>A0A8J8MQ37_9FIRM</name>
<feature type="domain" description="ABC transmembrane type-1" evidence="8">
    <location>
        <begin position="76"/>
        <end position="273"/>
    </location>
</feature>
<dbReference type="InterPro" id="IPR000515">
    <property type="entry name" value="MetI-like"/>
</dbReference>
<comment type="subcellular location">
    <subcellularLocation>
        <location evidence="1 7">Cell membrane</location>
        <topology evidence="1 7">Multi-pass membrane protein</topology>
    </subcellularLocation>
</comment>
<evidence type="ECO:0000256" key="2">
    <source>
        <dbReference type="ARBA" id="ARBA00022448"/>
    </source>
</evidence>
<feature type="transmembrane region" description="Helical" evidence="7">
    <location>
        <begin position="80"/>
        <end position="99"/>
    </location>
</feature>
<dbReference type="Pfam" id="PF00528">
    <property type="entry name" value="BPD_transp_1"/>
    <property type="match status" value="1"/>
</dbReference>
<dbReference type="InterPro" id="IPR035906">
    <property type="entry name" value="MetI-like_sf"/>
</dbReference>
<evidence type="ECO:0000256" key="6">
    <source>
        <dbReference type="ARBA" id="ARBA00023136"/>
    </source>
</evidence>
<accession>A0A8J8MQ37</accession>
<dbReference type="GO" id="GO:0055085">
    <property type="term" value="P:transmembrane transport"/>
    <property type="evidence" value="ECO:0007669"/>
    <property type="project" value="InterPro"/>
</dbReference>
<feature type="transmembrane region" description="Helical" evidence="7">
    <location>
        <begin position="143"/>
        <end position="163"/>
    </location>
</feature>
<dbReference type="CDD" id="cd06261">
    <property type="entry name" value="TM_PBP2"/>
    <property type="match status" value="1"/>
</dbReference>
<dbReference type="PANTHER" id="PTHR43744">
    <property type="entry name" value="ABC TRANSPORTER PERMEASE PROTEIN MG189-RELATED-RELATED"/>
    <property type="match status" value="1"/>
</dbReference>
<gene>
    <name evidence="9" type="ORF">HZI73_24890</name>
</gene>
<dbReference type="Gene3D" id="1.10.3720.10">
    <property type="entry name" value="MetI-like"/>
    <property type="match status" value="1"/>
</dbReference>
<evidence type="ECO:0000313" key="10">
    <source>
        <dbReference type="Proteomes" id="UP000683246"/>
    </source>
</evidence>
<dbReference type="EMBL" id="CP058649">
    <property type="protein sequence ID" value="QUI25338.1"/>
    <property type="molecule type" value="Genomic_DNA"/>
</dbReference>
<comment type="similarity">
    <text evidence="7">Belongs to the binding-protein-dependent transport system permease family.</text>
</comment>
<dbReference type="AlphaFoldDB" id="A0A8J8MQ37"/>
<dbReference type="Proteomes" id="UP000683246">
    <property type="component" value="Chromosome"/>
</dbReference>
<proteinExistence type="inferred from homology"/>
<reference evidence="9" key="1">
    <citation type="submission" date="2020-07" db="EMBL/GenBank/DDBJ databases">
        <title>Vallitalea pronyensis genome.</title>
        <authorList>
            <person name="Postec A."/>
        </authorList>
    </citation>
    <scope>NUCLEOTIDE SEQUENCE</scope>
    <source>
        <strain evidence="9">FatNI3</strain>
    </source>
</reference>
<evidence type="ECO:0000259" key="8">
    <source>
        <dbReference type="PROSITE" id="PS50928"/>
    </source>
</evidence>
<feature type="transmembrane region" description="Helical" evidence="7">
    <location>
        <begin position="254"/>
        <end position="274"/>
    </location>
</feature>